<dbReference type="EMBL" id="JHAC01000045">
    <property type="protein sequence ID" value="EYB67209.1"/>
    <property type="molecule type" value="Genomic_DNA"/>
</dbReference>
<evidence type="ECO:0000256" key="1">
    <source>
        <dbReference type="ARBA" id="ARBA00022801"/>
    </source>
</evidence>
<dbReference type="OrthoDB" id="9770871at2"/>
<dbReference type="PANTHER" id="PTHR31956">
    <property type="entry name" value="NON-SPECIFIC PHOSPHOLIPASE C4-RELATED"/>
    <property type="match status" value="1"/>
</dbReference>
<dbReference type="Gene3D" id="3.40.720.10">
    <property type="entry name" value="Alkaline Phosphatase, subunit A"/>
    <property type="match status" value="1"/>
</dbReference>
<keyword evidence="2" id="KW-0732">Signal</keyword>
<dbReference type="InterPro" id="IPR017850">
    <property type="entry name" value="Alkaline_phosphatase_core_sf"/>
</dbReference>
<dbReference type="AlphaFoldDB" id="A0A016QN59"/>
<evidence type="ECO:0000313" key="4">
    <source>
        <dbReference type="Proteomes" id="UP000020492"/>
    </source>
</evidence>
<accession>A0A016QN59</accession>
<sequence>MNKAHLRRTASALAALALGLTPALAQPAPVPFSHVFVIVLENSSTESILGNPRLPTLNRLAKEGALATNNHGVTHPSLPNYVALLAGSTFGSRSDDPRQTFSAPTLPDELERAGLSWKGYFQSMPHAGYTGAYGGPFGVYVKRHNPFMLFPAIADNPQRAARSVPLPQLAQDLKAGPAPTFALIVPDNCHNLHRNINCLNPARLAADADAFVGQWVGAIRGSSAWDDRAAIVVTFDESEGKDARGGGGRIPAIVLTKMGPRGFQSDRNYNHYSLLRTLTDAWHLPPLGESGNATPMAELFFR</sequence>
<dbReference type="RefSeq" id="WP_034359057.1">
    <property type="nucleotide sequence ID" value="NZ_JHAC01000045.1"/>
</dbReference>
<comment type="caution">
    <text evidence="3">The sequence shown here is derived from an EMBL/GenBank/DDBJ whole genome shotgun (WGS) entry which is preliminary data.</text>
</comment>
<dbReference type="STRING" id="1476583.DEIPH_ctg047orf0011"/>
<evidence type="ECO:0008006" key="5">
    <source>
        <dbReference type="Google" id="ProtNLM"/>
    </source>
</evidence>
<dbReference type="PANTHER" id="PTHR31956:SF8">
    <property type="entry name" value="ACID PHOSPHATASE PHOA (AFU_ORTHOLOGUE AFUA_1G03570)"/>
    <property type="match status" value="1"/>
</dbReference>
<keyword evidence="4" id="KW-1185">Reference proteome</keyword>
<dbReference type="InterPro" id="IPR007312">
    <property type="entry name" value="Phosphoesterase"/>
</dbReference>
<dbReference type="SUPFAM" id="SSF53649">
    <property type="entry name" value="Alkaline phosphatase-like"/>
    <property type="match status" value="1"/>
</dbReference>
<organism evidence="3 4">
    <name type="scientific">Deinococcus phoenicis</name>
    <dbReference type="NCBI Taxonomy" id="1476583"/>
    <lineage>
        <taxon>Bacteria</taxon>
        <taxon>Thermotogati</taxon>
        <taxon>Deinococcota</taxon>
        <taxon>Deinococci</taxon>
        <taxon>Deinococcales</taxon>
        <taxon>Deinococcaceae</taxon>
        <taxon>Deinococcus</taxon>
    </lineage>
</organism>
<protein>
    <recommendedName>
        <fullName evidence="5">Phosphoesterase</fullName>
    </recommendedName>
</protein>
<keyword evidence="1" id="KW-0378">Hydrolase</keyword>
<dbReference type="GO" id="GO:0009395">
    <property type="term" value="P:phospholipid catabolic process"/>
    <property type="evidence" value="ECO:0007669"/>
    <property type="project" value="TreeGrafter"/>
</dbReference>
<name>A0A016QN59_9DEIO</name>
<dbReference type="Pfam" id="PF04185">
    <property type="entry name" value="Phosphoesterase"/>
    <property type="match status" value="1"/>
</dbReference>
<reference evidence="3 4" key="1">
    <citation type="submission" date="2014-03" db="EMBL/GenBank/DDBJ databases">
        <title>Draft genome sequence of Deinococcus phoenicis 1P10ME.</title>
        <authorList>
            <person name="Stepanov V.G."/>
            <person name="Vaishampayan P."/>
            <person name="Venkateswaran K."/>
            <person name="Fox G.E."/>
        </authorList>
    </citation>
    <scope>NUCLEOTIDE SEQUENCE [LARGE SCALE GENOMIC DNA]</scope>
    <source>
        <strain evidence="3 4">1P10ME</strain>
    </source>
</reference>
<evidence type="ECO:0000313" key="3">
    <source>
        <dbReference type="EMBL" id="EYB67209.1"/>
    </source>
</evidence>
<dbReference type="eggNOG" id="COG3511">
    <property type="taxonomic scope" value="Bacteria"/>
</dbReference>
<feature type="signal peptide" evidence="2">
    <location>
        <begin position="1"/>
        <end position="25"/>
    </location>
</feature>
<dbReference type="PATRIC" id="fig|1476583.3.peg.2759"/>
<feature type="chain" id="PRO_5001485566" description="Phosphoesterase" evidence="2">
    <location>
        <begin position="26"/>
        <end position="302"/>
    </location>
</feature>
<dbReference type="GO" id="GO:0016788">
    <property type="term" value="F:hydrolase activity, acting on ester bonds"/>
    <property type="evidence" value="ECO:0007669"/>
    <property type="project" value="InterPro"/>
</dbReference>
<gene>
    <name evidence="3" type="ORF">DEIPH_ctg047orf0011</name>
</gene>
<evidence type="ECO:0000256" key="2">
    <source>
        <dbReference type="SAM" id="SignalP"/>
    </source>
</evidence>
<proteinExistence type="predicted"/>
<dbReference type="Proteomes" id="UP000020492">
    <property type="component" value="Unassembled WGS sequence"/>
</dbReference>